<dbReference type="NCBIfam" id="TIGR03875">
    <property type="entry name" value="RNA_lig_partner"/>
    <property type="match status" value="1"/>
</dbReference>
<dbReference type="Pfam" id="PF08745">
    <property type="entry name" value="PIN_5"/>
    <property type="match status" value="1"/>
</dbReference>
<dbReference type="PANTHER" id="PTHR41173">
    <property type="entry name" value="UPF0278 PROTEIN TK1425"/>
    <property type="match status" value="1"/>
</dbReference>
<keyword evidence="1 5" id="KW-0819">tRNA processing</keyword>
<reference evidence="6 7" key="1">
    <citation type="journal article" date="2016" name="Genome Announc.">
        <title>Draft Genome Sequence of the Anaerobic Ammonium-Oxidizing Bacterium 'Candidatus Brocadia sp. 40'.</title>
        <authorList>
            <person name="Ali M."/>
            <person name="Haroon M.F."/>
            <person name="Narita Y."/>
            <person name="Zhang L."/>
            <person name="Rangel Shaw D."/>
            <person name="Okabe S."/>
            <person name="Saikaly P.E."/>
        </authorList>
    </citation>
    <scope>NUCLEOTIDE SEQUENCE [LARGE SCALE GENOMIC DNA]</scope>
    <source>
        <strain evidence="6 7">40</strain>
    </source>
</reference>
<dbReference type="EC" id="3.1.26.5" evidence="5"/>
<dbReference type="EMBL" id="MJUW02000088">
    <property type="protein sequence ID" value="OQD45441.1"/>
    <property type="molecule type" value="Genomic_DNA"/>
</dbReference>
<accession>A0A1V6LZ69</accession>
<dbReference type="CDD" id="cd18691">
    <property type="entry name" value="PIN_VapC-like"/>
    <property type="match status" value="1"/>
</dbReference>
<proteinExistence type="inferred from homology"/>
<name>A0A1V6LZ69_9BACT</name>
<comment type="function">
    <text evidence="5">RNA-free RNase P that catalyzes the removal of the 5'-leader sequence from pre-tRNA to produce the mature 5'-terminus.</text>
</comment>
<evidence type="ECO:0000256" key="2">
    <source>
        <dbReference type="ARBA" id="ARBA00022722"/>
    </source>
</evidence>
<comment type="catalytic activity">
    <reaction evidence="5">
        <text>Endonucleolytic cleavage of RNA, removing 5'-extranucleotides from tRNA precursor.</text>
        <dbReference type="EC" id="3.1.26.5"/>
    </reaction>
</comment>
<protein>
    <recommendedName>
        <fullName evidence="5">RNA-free ribonuclease P</fullName>
        <shortName evidence="5">RNA-free RNase P</shortName>
        <ecNumber evidence="5">3.1.26.5</ecNumber>
    </recommendedName>
    <alternativeName>
        <fullName evidence="5">Protein-only RNase P</fullName>
    </alternativeName>
</protein>
<keyword evidence="7" id="KW-1185">Reference proteome</keyword>
<keyword evidence="3 5" id="KW-0255">Endonuclease</keyword>
<dbReference type="AlphaFoldDB" id="A0A1V6LZ69"/>
<evidence type="ECO:0000256" key="3">
    <source>
        <dbReference type="ARBA" id="ARBA00022759"/>
    </source>
</evidence>
<comment type="similarity">
    <text evidence="5">Belongs to the HARP family.</text>
</comment>
<evidence type="ECO:0000256" key="5">
    <source>
        <dbReference type="HAMAP-Rule" id="MF_01078"/>
    </source>
</evidence>
<evidence type="ECO:0000256" key="1">
    <source>
        <dbReference type="ARBA" id="ARBA00022694"/>
    </source>
</evidence>
<evidence type="ECO:0000313" key="7">
    <source>
        <dbReference type="Proteomes" id="UP000242219"/>
    </source>
</evidence>
<organism evidence="6 7">
    <name type="scientific">Candidatus Brocadia sapporoensis</name>
    <dbReference type="NCBI Taxonomy" id="392547"/>
    <lineage>
        <taxon>Bacteria</taxon>
        <taxon>Pseudomonadati</taxon>
        <taxon>Planctomycetota</taxon>
        <taxon>Candidatus Brocadiia</taxon>
        <taxon>Candidatus Brocadiales</taxon>
        <taxon>Candidatus Brocadiaceae</taxon>
        <taxon>Candidatus Brocadia</taxon>
    </lineage>
</organism>
<dbReference type="Proteomes" id="UP000242219">
    <property type="component" value="Unassembled WGS sequence"/>
</dbReference>
<dbReference type="InterPro" id="IPR029060">
    <property type="entry name" value="PIN-like_dom_sf"/>
</dbReference>
<evidence type="ECO:0000313" key="6">
    <source>
        <dbReference type="EMBL" id="OQD45441.1"/>
    </source>
</evidence>
<dbReference type="GO" id="GO:0016874">
    <property type="term" value="F:ligase activity"/>
    <property type="evidence" value="ECO:0007669"/>
    <property type="project" value="UniProtKB-KW"/>
</dbReference>
<dbReference type="RefSeq" id="WP_070067373.1">
    <property type="nucleotide sequence ID" value="NZ_MJUW02000088.1"/>
</dbReference>
<keyword evidence="6" id="KW-0436">Ligase</keyword>
<comment type="caution">
    <text evidence="6">The sequence shown here is derived from an EMBL/GenBank/DDBJ whole genome shotgun (WGS) entry which is preliminary data.</text>
</comment>
<dbReference type="PANTHER" id="PTHR41173:SF1">
    <property type="entry name" value="RNA-FREE RIBONUCLEASE P"/>
    <property type="match status" value="1"/>
</dbReference>
<sequence>MEKDIKHGRIIIDTSIFTNPEVYQSFGLNPTEALRSFLEIISKLEGTSFYMPPSIYQELLNFIEAKDIPPDLQIRIIQKPPKRYELSVPAFLLYELIEDVRHRIDKGLRVAEEAVRKKIDKGLKISEAMEKRRKTSREKSVFLFPDVRMTEEIPYKTESESLEAAAIADLRKKYRAALREGIIDSKEDVDLILLAKELDGILVTADAGIVKWADKLGIRYLDPRMLRGILDKLLQEKN</sequence>
<keyword evidence="4 5" id="KW-0378">Hydrolase</keyword>
<gene>
    <name evidence="6" type="ORF">BIY37_08375</name>
</gene>
<dbReference type="InterPro" id="IPR014856">
    <property type="entry name" value="RNA_free_RNase_P"/>
</dbReference>
<dbReference type="GO" id="GO:0004526">
    <property type="term" value="F:ribonuclease P activity"/>
    <property type="evidence" value="ECO:0007669"/>
    <property type="project" value="UniProtKB-UniRule"/>
</dbReference>
<keyword evidence="2 5" id="KW-0540">Nuclease</keyword>
<dbReference type="GO" id="GO:0001682">
    <property type="term" value="P:tRNA 5'-leader removal"/>
    <property type="evidence" value="ECO:0007669"/>
    <property type="project" value="UniProtKB-UniRule"/>
</dbReference>
<dbReference type="SUPFAM" id="SSF88723">
    <property type="entry name" value="PIN domain-like"/>
    <property type="match status" value="1"/>
</dbReference>
<dbReference type="HAMAP" id="MF_01078">
    <property type="entry name" value="RNA_free_RNase_P"/>
    <property type="match status" value="1"/>
</dbReference>
<evidence type="ECO:0000256" key="4">
    <source>
        <dbReference type="ARBA" id="ARBA00022801"/>
    </source>
</evidence>